<evidence type="ECO:0000256" key="1">
    <source>
        <dbReference type="ARBA" id="ARBA00004275"/>
    </source>
</evidence>
<keyword evidence="5" id="KW-1185">Reference proteome</keyword>
<dbReference type="RefSeq" id="WP_316412360.1">
    <property type="nucleotide sequence ID" value="NZ_AP027080.1"/>
</dbReference>
<protein>
    <submittedName>
        <fullName evidence="4">Enoyl-CoA hydratase</fullName>
    </submittedName>
</protein>
<dbReference type="CDD" id="cd06558">
    <property type="entry name" value="crotonase-like"/>
    <property type="match status" value="1"/>
</dbReference>
<accession>A0AA48GLW1</accession>
<gene>
    <name evidence="4" type="ORF">METEAL_28630</name>
</gene>
<dbReference type="PANTHER" id="PTHR43684:SF1">
    <property type="entry name" value="ENOYL-COA DELTA ISOMERASE 2"/>
    <property type="match status" value="1"/>
</dbReference>
<dbReference type="InterPro" id="IPR051053">
    <property type="entry name" value="ECH/Chromodomain_protein"/>
</dbReference>
<name>A0AA48GLW1_9BACT</name>
<dbReference type="Proteomes" id="UP001238179">
    <property type="component" value="Chromosome"/>
</dbReference>
<evidence type="ECO:0000313" key="4">
    <source>
        <dbReference type="EMBL" id="BDU73689.1"/>
    </source>
</evidence>
<comment type="subcellular location">
    <subcellularLocation>
        <location evidence="1">Peroxisome</location>
    </subcellularLocation>
</comment>
<keyword evidence="2" id="KW-0576">Peroxisome</keyword>
<dbReference type="SUPFAM" id="SSF52096">
    <property type="entry name" value="ClpP/crotonase"/>
    <property type="match status" value="1"/>
</dbReference>
<dbReference type="Gene3D" id="3.90.226.10">
    <property type="entry name" value="2-enoyl-CoA Hydratase, Chain A, domain 1"/>
    <property type="match status" value="1"/>
</dbReference>
<dbReference type="GO" id="GO:0004165">
    <property type="term" value="F:delta(3)-delta(2)-enoyl-CoA isomerase activity"/>
    <property type="evidence" value="ECO:0007669"/>
    <property type="project" value="UniProtKB-ARBA"/>
</dbReference>
<evidence type="ECO:0000256" key="2">
    <source>
        <dbReference type="ARBA" id="ARBA00023140"/>
    </source>
</evidence>
<reference evidence="5" key="1">
    <citation type="journal article" date="2023" name="Int. J. Syst. Evol. Microbiol.">
        <title>Mesoterricola silvestris gen. nov., sp. nov., Mesoterricola sediminis sp. nov., Geothrix oryzae sp. nov., Geothrix edaphica sp. nov., Geothrix rubra sp. nov., and Geothrix limicola sp. nov., six novel members of Acidobacteriota isolated from soils.</title>
        <authorList>
            <person name="Itoh H."/>
            <person name="Sugisawa Y."/>
            <person name="Mise K."/>
            <person name="Xu Z."/>
            <person name="Kuniyasu M."/>
            <person name="Ushijima N."/>
            <person name="Kawano K."/>
            <person name="Kobayashi E."/>
            <person name="Shiratori Y."/>
            <person name="Masuda Y."/>
            <person name="Senoo K."/>
        </authorList>
    </citation>
    <scope>NUCLEOTIDE SEQUENCE [LARGE SCALE GENOMIC DNA]</scope>
    <source>
        <strain evidence="5">W79</strain>
    </source>
</reference>
<dbReference type="PANTHER" id="PTHR43684">
    <property type="match status" value="1"/>
</dbReference>
<keyword evidence="3" id="KW-0413">Isomerase</keyword>
<evidence type="ECO:0000313" key="5">
    <source>
        <dbReference type="Proteomes" id="UP001238179"/>
    </source>
</evidence>
<dbReference type="InterPro" id="IPR001753">
    <property type="entry name" value="Enoyl-CoA_hydra/iso"/>
</dbReference>
<proteinExistence type="predicted"/>
<dbReference type="AlphaFoldDB" id="A0AA48GLW1"/>
<sequence>MSLVRLEVAGGIAHLTLCRAGMHNALVPELLEALLGALGEVRDDPRARAVVLAAEGPAFSIGGDMRRFQRERGDLQAYSSRLVGLLNEAILALVDLPQPVVAAVHGLVTGGSLGLVLAADFVYLTPRVALKAHYTTAAFGPDGGWTALAPRLAGLRRAASALMLNRTIRADDAVEWGLATEVVPADALLDTATATAQRLASFPAGTLRAAKDLLWGDRAALAAALEGERRHFLDLVARPEAIEGVDAFLRDFHDYPHDQE</sequence>
<evidence type="ECO:0000256" key="3">
    <source>
        <dbReference type="ARBA" id="ARBA00023235"/>
    </source>
</evidence>
<organism evidence="4 5">
    <name type="scientific">Mesoterricola silvestris</name>
    <dbReference type="NCBI Taxonomy" id="2927979"/>
    <lineage>
        <taxon>Bacteria</taxon>
        <taxon>Pseudomonadati</taxon>
        <taxon>Acidobacteriota</taxon>
        <taxon>Holophagae</taxon>
        <taxon>Holophagales</taxon>
        <taxon>Holophagaceae</taxon>
        <taxon>Mesoterricola</taxon>
    </lineage>
</organism>
<dbReference type="KEGG" id="msil:METEAL_28630"/>
<dbReference type="EMBL" id="AP027080">
    <property type="protein sequence ID" value="BDU73689.1"/>
    <property type="molecule type" value="Genomic_DNA"/>
</dbReference>
<dbReference type="InterPro" id="IPR029045">
    <property type="entry name" value="ClpP/crotonase-like_dom_sf"/>
</dbReference>
<dbReference type="Pfam" id="PF00378">
    <property type="entry name" value="ECH_1"/>
    <property type="match status" value="1"/>
</dbReference>